<keyword evidence="1" id="KW-1133">Transmembrane helix</keyword>
<proteinExistence type="predicted"/>
<keyword evidence="1" id="KW-0472">Membrane</keyword>
<dbReference type="Pfam" id="PF04307">
    <property type="entry name" value="YdjM"/>
    <property type="match status" value="1"/>
</dbReference>
<feature type="transmembrane region" description="Helical" evidence="1">
    <location>
        <begin position="62"/>
        <end position="81"/>
    </location>
</feature>
<accession>A0A078M727</accession>
<gene>
    <name evidence="2" type="primary">ydjM</name>
    <name evidence="2" type="ORF">BN1050_00636</name>
</gene>
<dbReference type="PANTHER" id="PTHR35531">
    <property type="entry name" value="INNER MEMBRANE PROTEIN YBCI-RELATED"/>
    <property type="match status" value="1"/>
</dbReference>
<evidence type="ECO:0000313" key="2">
    <source>
        <dbReference type="EMBL" id="CEA00511.1"/>
    </source>
</evidence>
<keyword evidence="1" id="KW-0812">Transmembrane</keyword>
<reference evidence="2" key="1">
    <citation type="submission" date="2014-07" db="EMBL/GenBank/DDBJ databases">
        <authorList>
            <person name="Urmite Genomes Urmite Genomes"/>
        </authorList>
    </citation>
    <scope>NUCLEOTIDE SEQUENCE</scope>
    <source>
        <strain evidence="2">13S34_air</strain>
    </source>
</reference>
<sequence length="151" mass="16310">MGWESHFVTGVLAGYVATNSVAGAVVGGVAGLVPDIDEPNAKLGRYVPFLSKWLKHTFGHRTITHSLLFVGVVAFLLHTFVEIDTLTYGVTAGLLAHIACDMITGRVRVLYPLSTKIGIRVTRKWSKRIDEAAKWLAIGALIALVITDILA</sequence>
<dbReference type="EMBL" id="LN483073">
    <property type="protein sequence ID" value="CEA00511.1"/>
    <property type="molecule type" value="Genomic_DNA"/>
</dbReference>
<dbReference type="PANTHER" id="PTHR35531:SF1">
    <property type="entry name" value="INNER MEMBRANE PROTEIN YBCI-RELATED"/>
    <property type="match status" value="1"/>
</dbReference>
<dbReference type="HOGENOM" id="CLU_097802_1_1_9"/>
<feature type="transmembrane region" description="Helical" evidence="1">
    <location>
        <begin position="12"/>
        <end position="33"/>
    </location>
</feature>
<organism evidence="2">
    <name type="scientific">Metalysinibacillus saudimassiliensis</name>
    <dbReference type="NCBI Taxonomy" id="1461583"/>
    <lineage>
        <taxon>Bacteria</taxon>
        <taxon>Bacillati</taxon>
        <taxon>Bacillota</taxon>
        <taxon>Bacilli</taxon>
        <taxon>Bacillales</taxon>
        <taxon>Caryophanaceae</taxon>
        <taxon>Metalysinibacillus</taxon>
    </lineage>
</organism>
<evidence type="ECO:0000256" key="1">
    <source>
        <dbReference type="SAM" id="Phobius"/>
    </source>
</evidence>
<dbReference type="PATRIC" id="fig|1461583.4.peg.608"/>
<dbReference type="AlphaFoldDB" id="A0A078M727"/>
<feature type="transmembrane region" description="Helical" evidence="1">
    <location>
        <begin position="132"/>
        <end position="150"/>
    </location>
</feature>
<name>A0A078M727_9BACL</name>
<protein>
    <submittedName>
        <fullName evidence="2">Inner membrane protein YdjM</fullName>
    </submittedName>
</protein>
<dbReference type="InterPro" id="IPR007404">
    <property type="entry name" value="YdjM-like"/>
</dbReference>